<organism evidence="1 2">
    <name type="scientific">Trichinella papuae</name>
    <dbReference type="NCBI Taxonomy" id="268474"/>
    <lineage>
        <taxon>Eukaryota</taxon>
        <taxon>Metazoa</taxon>
        <taxon>Ecdysozoa</taxon>
        <taxon>Nematoda</taxon>
        <taxon>Enoplea</taxon>
        <taxon>Dorylaimia</taxon>
        <taxon>Trichinellida</taxon>
        <taxon>Trichinellidae</taxon>
        <taxon>Trichinella</taxon>
    </lineage>
</organism>
<reference evidence="1 2" key="1">
    <citation type="submission" date="2015-01" db="EMBL/GenBank/DDBJ databases">
        <title>Evolution of Trichinella species and genotypes.</title>
        <authorList>
            <person name="Korhonen P.K."/>
            <person name="Edoardo P."/>
            <person name="Giuseppe L.R."/>
            <person name="Gasser R.B."/>
        </authorList>
    </citation>
    <scope>NUCLEOTIDE SEQUENCE [LARGE SCALE GENOMIC DNA]</scope>
    <source>
        <strain evidence="1">ISS1980</strain>
    </source>
</reference>
<name>A0A0V1MK03_9BILA</name>
<accession>A0A0V1MK03</accession>
<gene>
    <name evidence="1" type="ORF">T10_2309</name>
</gene>
<comment type="caution">
    <text evidence="1">The sequence shown here is derived from an EMBL/GenBank/DDBJ whole genome shotgun (WGS) entry which is preliminary data.</text>
</comment>
<sequence>MRFVDGLRLARFSSARSAVLFIRTDAQIQRGFHNARRWFSFARVTLSTCRTGRPHLVSLLYKLLFRSKDEEKEICFFFVVLAPFLILKNEDKFHTSISFSRMQ</sequence>
<proteinExistence type="predicted"/>
<dbReference type="OrthoDB" id="10357264at2759"/>
<evidence type="ECO:0000313" key="1">
    <source>
        <dbReference type="EMBL" id="KRZ72187.1"/>
    </source>
</evidence>
<evidence type="ECO:0000313" key="2">
    <source>
        <dbReference type="Proteomes" id="UP000054843"/>
    </source>
</evidence>
<dbReference type="AlphaFoldDB" id="A0A0V1MK03"/>
<keyword evidence="2" id="KW-1185">Reference proteome</keyword>
<feature type="non-terminal residue" evidence="1">
    <location>
        <position position="103"/>
    </location>
</feature>
<dbReference type="EMBL" id="JYDO01000083">
    <property type="protein sequence ID" value="KRZ72187.1"/>
    <property type="molecule type" value="Genomic_DNA"/>
</dbReference>
<dbReference type="Proteomes" id="UP000054843">
    <property type="component" value="Unassembled WGS sequence"/>
</dbReference>
<protein>
    <submittedName>
        <fullName evidence="1">Uncharacterized protein</fullName>
    </submittedName>
</protein>